<dbReference type="GO" id="GO:1905515">
    <property type="term" value="P:non-motile cilium assembly"/>
    <property type="evidence" value="ECO:0007669"/>
    <property type="project" value="TreeGrafter"/>
</dbReference>
<feature type="domain" description="FUZ/MON1/HPS1 third Longin" evidence="7">
    <location>
        <begin position="284"/>
        <end position="410"/>
    </location>
</feature>
<keyword evidence="3" id="KW-0963">Cytoplasm</keyword>
<feature type="domain" description="FUZ/MON1/HPS1 first Longin" evidence="5">
    <location>
        <begin position="4"/>
        <end position="127"/>
    </location>
</feature>
<evidence type="ECO:0000313" key="9">
    <source>
        <dbReference type="Proteomes" id="UP000230750"/>
    </source>
</evidence>
<keyword evidence="9" id="KW-1185">Reference proteome</keyword>
<comment type="similarity">
    <text evidence="2">Belongs to the fuzzy family.</text>
</comment>
<dbReference type="GO" id="GO:0016192">
    <property type="term" value="P:vesicle-mediated transport"/>
    <property type="evidence" value="ECO:0007669"/>
    <property type="project" value="InterPro"/>
</dbReference>
<gene>
    <name evidence="8" type="ORF">BSL78_05327</name>
</gene>
<evidence type="ECO:0008006" key="10">
    <source>
        <dbReference type="Google" id="ProtNLM"/>
    </source>
</evidence>
<comment type="caution">
    <text evidence="8">The sequence shown here is derived from an EMBL/GenBank/DDBJ whole genome shotgun (WGS) entry which is preliminary data.</text>
</comment>
<comment type="subcellular location">
    <subcellularLocation>
        <location evidence="1">Cytoplasm</location>
        <location evidence="1">Cytoskeleton</location>
    </subcellularLocation>
</comment>
<dbReference type="OrthoDB" id="74835at2759"/>
<dbReference type="Pfam" id="PF19036">
    <property type="entry name" value="Fuz_longin_1"/>
    <property type="match status" value="1"/>
</dbReference>
<name>A0A2G8LBU4_STIJA</name>
<evidence type="ECO:0000256" key="1">
    <source>
        <dbReference type="ARBA" id="ARBA00004245"/>
    </source>
</evidence>
<evidence type="ECO:0000256" key="2">
    <source>
        <dbReference type="ARBA" id="ARBA00008550"/>
    </source>
</evidence>
<dbReference type="GO" id="GO:0005856">
    <property type="term" value="C:cytoskeleton"/>
    <property type="evidence" value="ECO:0007669"/>
    <property type="project" value="UniProtKB-SubCell"/>
</dbReference>
<dbReference type="PANTHER" id="PTHR13559:SF1">
    <property type="entry name" value="PROTEIN FUZZY HOMOLOG"/>
    <property type="match status" value="1"/>
</dbReference>
<keyword evidence="4" id="KW-0206">Cytoskeleton</keyword>
<dbReference type="Pfam" id="PF19038">
    <property type="entry name" value="Fuz_longin_3"/>
    <property type="match status" value="1"/>
</dbReference>
<evidence type="ECO:0000313" key="8">
    <source>
        <dbReference type="EMBL" id="PIK57719.1"/>
    </source>
</evidence>
<dbReference type="EMBL" id="MRZV01000133">
    <property type="protein sequence ID" value="PIK57719.1"/>
    <property type="molecule type" value="Genomic_DNA"/>
</dbReference>
<evidence type="ECO:0000259" key="6">
    <source>
        <dbReference type="Pfam" id="PF19037"/>
    </source>
</evidence>
<feature type="domain" description="FUZ/MON1/HPS1 second Longin" evidence="6">
    <location>
        <begin position="163"/>
        <end position="249"/>
    </location>
</feature>
<sequence>MAAHLVCLTNEGGVPLFSRSSGSAKPLAFAEQGMLYGVQMFAQNHGVTLQTTDTEESKVVWRVFHDSIVLVLVQGDDGSSHVHANTLLEHVFQTMVMYLGLDTISRLRNIERLRRDLRVCYPVIDSLLEDVHVFDSICETVEVVSTTEVASLQEPLESFVTECDSTFGCVHCNGRLLVATPKWWSLSGQEMMLLCRFIRSLPKNSASDIPVYLPHASPKVPHRLISVHLLSGLVVSVLCLDVPTLSTVQSKLIETHWLPHFETLKGCLRASVTNIPKTIPIDPGILGFLVINTEQHKCISSCELPIVEGSMAERRPLTVQKRRRILTSFYRNTVGSIFSVIHSPERKDPSGDRPSTFLHAAEETYMNALDHKCFAINSKDFRLFAIFSSAVPHHAVRYVSLQFLENLKKDKAFTDLREKKS</sequence>
<dbReference type="Proteomes" id="UP000230750">
    <property type="component" value="Unassembled WGS sequence"/>
</dbReference>
<organism evidence="8 9">
    <name type="scientific">Stichopus japonicus</name>
    <name type="common">Sea cucumber</name>
    <dbReference type="NCBI Taxonomy" id="307972"/>
    <lineage>
        <taxon>Eukaryota</taxon>
        <taxon>Metazoa</taxon>
        <taxon>Echinodermata</taxon>
        <taxon>Eleutherozoa</taxon>
        <taxon>Echinozoa</taxon>
        <taxon>Holothuroidea</taxon>
        <taxon>Aspidochirotacea</taxon>
        <taxon>Aspidochirotida</taxon>
        <taxon>Stichopodidae</taxon>
        <taxon>Apostichopus</taxon>
    </lineage>
</organism>
<protein>
    <recommendedName>
        <fullName evidence="10">Protein fuzzy-like</fullName>
    </recommendedName>
</protein>
<dbReference type="PANTHER" id="PTHR13559">
    <property type="entry name" value="INTRACELLULAR TRAFFIC PROTEIN-RELATED"/>
    <property type="match status" value="1"/>
</dbReference>
<dbReference type="InterPro" id="IPR043971">
    <property type="entry name" value="FUZ/MON1/HPS1_longin_2"/>
</dbReference>
<dbReference type="AlphaFoldDB" id="A0A2G8LBU4"/>
<evidence type="ECO:0000256" key="4">
    <source>
        <dbReference type="ARBA" id="ARBA00023212"/>
    </source>
</evidence>
<dbReference type="STRING" id="307972.A0A2G8LBU4"/>
<dbReference type="InterPro" id="IPR043972">
    <property type="entry name" value="FUZ/MON1/HPS1_longin_1"/>
</dbReference>
<accession>A0A2G8LBU4</accession>
<evidence type="ECO:0000256" key="3">
    <source>
        <dbReference type="ARBA" id="ARBA00022490"/>
    </source>
</evidence>
<proteinExistence type="inferred from homology"/>
<dbReference type="InterPro" id="IPR043970">
    <property type="entry name" value="FUZ/MON1/HPS1_longin_3"/>
</dbReference>
<dbReference type="Pfam" id="PF19037">
    <property type="entry name" value="Fuz_longin_2"/>
    <property type="match status" value="1"/>
</dbReference>
<dbReference type="InterPro" id="IPR026069">
    <property type="entry name" value="Fuzzy"/>
</dbReference>
<evidence type="ECO:0000259" key="7">
    <source>
        <dbReference type="Pfam" id="PF19038"/>
    </source>
</evidence>
<reference evidence="8 9" key="1">
    <citation type="journal article" date="2017" name="PLoS Biol.">
        <title>The sea cucumber genome provides insights into morphological evolution and visceral regeneration.</title>
        <authorList>
            <person name="Zhang X."/>
            <person name="Sun L."/>
            <person name="Yuan J."/>
            <person name="Sun Y."/>
            <person name="Gao Y."/>
            <person name="Zhang L."/>
            <person name="Li S."/>
            <person name="Dai H."/>
            <person name="Hamel J.F."/>
            <person name="Liu C."/>
            <person name="Yu Y."/>
            <person name="Liu S."/>
            <person name="Lin W."/>
            <person name="Guo K."/>
            <person name="Jin S."/>
            <person name="Xu P."/>
            <person name="Storey K.B."/>
            <person name="Huan P."/>
            <person name="Zhang T."/>
            <person name="Zhou Y."/>
            <person name="Zhang J."/>
            <person name="Lin C."/>
            <person name="Li X."/>
            <person name="Xing L."/>
            <person name="Huo D."/>
            <person name="Sun M."/>
            <person name="Wang L."/>
            <person name="Mercier A."/>
            <person name="Li F."/>
            <person name="Yang H."/>
            <person name="Xiang J."/>
        </authorList>
    </citation>
    <scope>NUCLEOTIDE SEQUENCE [LARGE SCALE GENOMIC DNA]</scope>
    <source>
        <strain evidence="8">Shaxun</strain>
        <tissue evidence="8">Muscle</tissue>
    </source>
</reference>
<evidence type="ECO:0000259" key="5">
    <source>
        <dbReference type="Pfam" id="PF19036"/>
    </source>
</evidence>